<evidence type="ECO:0000256" key="20">
    <source>
        <dbReference type="SAM" id="Phobius"/>
    </source>
</evidence>
<dbReference type="GO" id="GO:0045041">
    <property type="term" value="P:protein import into mitochondrial intermembrane space"/>
    <property type="evidence" value="ECO:0007669"/>
    <property type="project" value="EnsemblFungi"/>
</dbReference>
<feature type="domain" description="CHCH" evidence="21">
    <location>
        <begin position="302"/>
        <end position="338"/>
    </location>
</feature>
<evidence type="ECO:0000256" key="6">
    <source>
        <dbReference type="ARBA" id="ARBA00022692"/>
    </source>
</evidence>
<keyword evidence="11 20" id="KW-1133">Transmembrane helix</keyword>
<dbReference type="Proteomes" id="UP000054886">
    <property type="component" value="Unassembled WGS sequence"/>
</dbReference>
<dbReference type="VEuPathDB" id="FungiDB:B1J91_D03520g"/>
<evidence type="ECO:0000256" key="17">
    <source>
        <dbReference type="ARBA" id="ARBA00023284"/>
    </source>
</evidence>
<name>A0A0W0E2B9_CANGB</name>
<keyword evidence="7" id="KW-0999">Mitochondrion inner membrane</keyword>
<evidence type="ECO:0000256" key="10">
    <source>
        <dbReference type="ARBA" id="ARBA00022968"/>
    </source>
</evidence>
<evidence type="ECO:0000256" key="11">
    <source>
        <dbReference type="ARBA" id="ARBA00022989"/>
    </source>
</evidence>
<dbReference type="Gene3D" id="1.10.287.2900">
    <property type="match status" value="1"/>
</dbReference>
<dbReference type="FunFam" id="1.10.287.2900:FF:000002">
    <property type="entry name" value="Mitochondrial intermembrane space import and assembly protein"/>
    <property type="match status" value="1"/>
</dbReference>
<dbReference type="GO" id="GO:0006457">
    <property type="term" value="P:protein folding"/>
    <property type="evidence" value="ECO:0007669"/>
    <property type="project" value="EnsemblFungi"/>
</dbReference>
<dbReference type="PANTHER" id="PTHR21622">
    <property type="entry name" value="COILED-COIL-HELIX-COILED-COIL-HELIX DOMAIN CONTAINING 4"/>
    <property type="match status" value="1"/>
</dbReference>
<evidence type="ECO:0000256" key="16">
    <source>
        <dbReference type="ARBA" id="ARBA00023157"/>
    </source>
</evidence>
<keyword evidence="6 20" id="KW-0812">Transmembrane</keyword>
<proteinExistence type="predicted"/>
<keyword evidence="15 20" id="KW-0472">Membrane</keyword>
<dbReference type="InterPro" id="IPR010625">
    <property type="entry name" value="CHCH"/>
</dbReference>
<evidence type="ECO:0000256" key="3">
    <source>
        <dbReference type="ARBA" id="ARBA00004164"/>
    </source>
</evidence>
<comment type="cofactor">
    <cofactor evidence="1">
        <name>Zn(2+)</name>
        <dbReference type="ChEBI" id="CHEBI:29105"/>
    </cofactor>
</comment>
<dbReference type="Pfam" id="PF06747">
    <property type="entry name" value="CHCH"/>
    <property type="match status" value="1"/>
</dbReference>
<protein>
    <recommendedName>
        <fullName evidence="4">Mitochondrial intermembrane space import and assembly protein 40</fullName>
    </recommendedName>
    <alternativeName>
        <fullName evidence="18">Mitochondrial import inner membrane translocase TIM40</fullName>
    </alternativeName>
</protein>
<dbReference type="GO" id="GO:0003756">
    <property type="term" value="F:protein disulfide isomerase activity"/>
    <property type="evidence" value="ECO:0007669"/>
    <property type="project" value="EnsemblFungi"/>
</dbReference>
<evidence type="ECO:0000256" key="1">
    <source>
        <dbReference type="ARBA" id="ARBA00001947"/>
    </source>
</evidence>
<keyword evidence="10" id="KW-0735">Signal-anchor</keyword>
<evidence type="ECO:0000313" key="22">
    <source>
        <dbReference type="EMBL" id="KTB01283.1"/>
    </source>
</evidence>
<feature type="region of interest" description="Disordered" evidence="19">
    <location>
        <begin position="346"/>
        <end position="404"/>
    </location>
</feature>
<feature type="region of interest" description="Disordered" evidence="19">
    <location>
        <begin position="84"/>
        <end position="287"/>
    </location>
</feature>
<keyword evidence="17" id="KW-0676">Redox-active center</keyword>
<keyword evidence="8" id="KW-0653">Protein transport</keyword>
<dbReference type="AlphaFoldDB" id="A0A0W0E2B9"/>
<gene>
    <name evidence="22" type="ORF">AO440_000761</name>
</gene>
<dbReference type="InterPro" id="IPR039289">
    <property type="entry name" value="CHCHD4"/>
</dbReference>
<evidence type="ECO:0000313" key="23">
    <source>
        <dbReference type="Proteomes" id="UP000054886"/>
    </source>
</evidence>
<evidence type="ECO:0000256" key="14">
    <source>
        <dbReference type="ARBA" id="ARBA00023128"/>
    </source>
</evidence>
<comment type="subcellular location">
    <subcellularLocation>
        <location evidence="3">Mitochondrion inner membrane</location>
        <topology evidence="3">Single-pass type II membrane protein</topology>
        <orientation evidence="3">Intermembrane side</orientation>
    </subcellularLocation>
</comment>
<dbReference type="GO" id="GO:0051537">
    <property type="term" value="F:2 iron, 2 sulfur cluster binding"/>
    <property type="evidence" value="ECO:0007669"/>
    <property type="project" value="EnsemblFungi"/>
</dbReference>
<keyword evidence="14" id="KW-0496">Mitochondrion</keyword>
<feature type="compositionally biased region" description="Basic and acidic residues" evidence="19">
    <location>
        <begin position="136"/>
        <end position="156"/>
    </location>
</feature>
<keyword evidence="12" id="KW-0560">Oxidoreductase</keyword>
<organism evidence="22 23">
    <name type="scientific">Candida glabrata</name>
    <name type="common">Yeast</name>
    <name type="synonym">Torulopsis glabrata</name>
    <dbReference type="NCBI Taxonomy" id="5478"/>
    <lineage>
        <taxon>Eukaryota</taxon>
        <taxon>Fungi</taxon>
        <taxon>Dikarya</taxon>
        <taxon>Ascomycota</taxon>
        <taxon>Saccharomycotina</taxon>
        <taxon>Saccharomycetes</taxon>
        <taxon>Saccharomycetales</taxon>
        <taxon>Saccharomycetaceae</taxon>
        <taxon>Nakaseomyces</taxon>
    </lineage>
</organism>
<feature type="compositionally biased region" description="Basic and acidic residues" evidence="19">
    <location>
        <begin position="226"/>
        <end position="237"/>
    </location>
</feature>
<keyword evidence="9" id="KW-0809">Transit peptide</keyword>
<feature type="transmembrane region" description="Helical" evidence="20">
    <location>
        <begin position="50"/>
        <end position="71"/>
    </location>
</feature>
<evidence type="ECO:0000256" key="12">
    <source>
        <dbReference type="ARBA" id="ARBA00023002"/>
    </source>
</evidence>
<evidence type="ECO:0000256" key="18">
    <source>
        <dbReference type="ARBA" id="ARBA00033150"/>
    </source>
</evidence>
<evidence type="ECO:0000256" key="9">
    <source>
        <dbReference type="ARBA" id="ARBA00022946"/>
    </source>
</evidence>
<feature type="compositionally biased region" description="Basic and acidic residues" evidence="19">
    <location>
        <begin position="167"/>
        <end position="185"/>
    </location>
</feature>
<comment type="cofactor">
    <cofactor evidence="2">
        <name>Cu(2+)</name>
        <dbReference type="ChEBI" id="CHEBI:29036"/>
    </cofactor>
</comment>
<dbReference type="VEuPathDB" id="FungiDB:GWK60_D03685"/>
<comment type="caution">
    <text evidence="22">The sequence shown here is derived from an EMBL/GenBank/DDBJ whole genome shotgun (WGS) entry which is preliminary data.</text>
</comment>
<feature type="compositionally biased region" description="Basic and acidic residues" evidence="19">
    <location>
        <begin position="246"/>
        <end position="276"/>
    </location>
</feature>
<dbReference type="VEuPathDB" id="FungiDB:CAGL0D03520g"/>
<dbReference type="GO" id="GO:0015035">
    <property type="term" value="F:protein-disulfide reductase activity"/>
    <property type="evidence" value="ECO:0007669"/>
    <property type="project" value="InterPro"/>
</dbReference>
<evidence type="ECO:0000256" key="5">
    <source>
        <dbReference type="ARBA" id="ARBA00022448"/>
    </source>
</evidence>
<evidence type="ECO:0000256" key="15">
    <source>
        <dbReference type="ARBA" id="ARBA00023136"/>
    </source>
</evidence>
<feature type="compositionally biased region" description="Basic and acidic residues" evidence="19">
    <location>
        <begin position="357"/>
        <end position="391"/>
    </location>
</feature>
<keyword evidence="5" id="KW-0813">Transport</keyword>
<feature type="compositionally biased region" description="Low complexity" evidence="19">
    <location>
        <begin position="101"/>
        <end position="113"/>
    </location>
</feature>
<keyword evidence="13" id="KW-0811">Translocation</keyword>
<accession>A0A0W0E2B9</accession>
<dbReference type="VEuPathDB" id="FungiDB:GVI51_D03465"/>
<evidence type="ECO:0000256" key="2">
    <source>
        <dbReference type="ARBA" id="ARBA00001973"/>
    </source>
</evidence>
<evidence type="ECO:0000256" key="4">
    <source>
        <dbReference type="ARBA" id="ARBA00013714"/>
    </source>
</evidence>
<evidence type="ECO:0000256" key="19">
    <source>
        <dbReference type="SAM" id="MobiDB-lite"/>
    </source>
</evidence>
<dbReference type="PANTHER" id="PTHR21622:SF0">
    <property type="entry name" value="COILED-COIL-HELIX-COILED-COIL-HELIX DOMAIN CONTAINING 4"/>
    <property type="match status" value="1"/>
</dbReference>
<reference evidence="22 23" key="1">
    <citation type="submission" date="2015-10" db="EMBL/GenBank/DDBJ databases">
        <title>Draft genomes sequences of Candida glabrata isolates 1A, 1B, 2A, 2B, 3A and 3B.</title>
        <authorList>
            <person name="Haavelsrud O.E."/>
            <person name="Gaustad P."/>
        </authorList>
    </citation>
    <scope>NUCLEOTIDE SEQUENCE [LARGE SCALE GENOMIC DNA]</scope>
    <source>
        <strain evidence="22">910700640</strain>
    </source>
</reference>
<sequence>MVSAVSRQLVNRQLNRVLLRNARIAPFARATRFYSSKYAQESENAKRHKMGLLIAGVAVAGAIVFVTPPQWKKYFRAAKKVEEVAESKEDPVSEAAEEVSESVQESTEEPQQSQEKENADVGNEQAQDESASSDDSEAKKAHDEFADQNEASEKESAPMGESADADQTPKDETVVEKTENSKSESSESDQSEQDILSSDLEETMETVSEADKELHQITDNTVLSSDEDKTPKAEELKSTSPSGNDEEPKKEDDSSKTIHSLNSEKDMEAVEEEVKQESAYNPDTGEINWDCPCLGGMAHGPCGEEFKAAFSCFVYSEAEPKGIDCVEKFQHMQDCFRRYPEHYAEQLADPADDENVDHEKNLSEGKDTGVDSTPPKDEADLKTEKEKKIEENASPDEDTASKKD</sequence>
<evidence type="ECO:0000256" key="13">
    <source>
        <dbReference type="ARBA" id="ARBA00023010"/>
    </source>
</evidence>
<dbReference type="GO" id="GO:0005758">
    <property type="term" value="C:mitochondrial intermembrane space"/>
    <property type="evidence" value="ECO:0007669"/>
    <property type="project" value="EnsemblFungi"/>
</dbReference>
<dbReference type="EMBL" id="LLZZ01000131">
    <property type="protein sequence ID" value="KTB01283.1"/>
    <property type="molecule type" value="Genomic_DNA"/>
</dbReference>
<evidence type="ECO:0000259" key="21">
    <source>
        <dbReference type="Pfam" id="PF06747"/>
    </source>
</evidence>
<dbReference type="GO" id="GO:0005743">
    <property type="term" value="C:mitochondrial inner membrane"/>
    <property type="evidence" value="ECO:0007669"/>
    <property type="project" value="UniProtKB-SubCell"/>
</dbReference>
<dbReference type="GO" id="GO:0016972">
    <property type="term" value="F:thiol oxidase activity"/>
    <property type="evidence" value="ECO:0007669"/>
    <property type="project" value="EnsemblFungi"/>
</dbReference>
<keyword evidence="16" id="KW-1015">Disulfide bond</keyword>
<dbReference type="PROSITE" id="PS51808">
    <property type="entry name" value="CHCH"/>
    <property type="match status" value="1"/>
</dbReference>
<evidence type="ECO:0000256" key="8">
    <source>
        <dbReference type="ARBA" id="ARBA00022927"/>
    </source>
</evidence>
<evidence type="ECO:0000256" key="7">
    <source>
        <dbReference type="ARBA" id="ARBA00022792"/>
    </source>
</evidence>